<dbReference type="Proteomes" id="UP000598360">
    <property type="component" value="Unassembled WGS sequence"/>
</dbReference>
<gene>
    <name evidence="1" type="ORF">IQ251_18575</name>
</gene>
<organism evidence="1 2">
    <name type="scientific">Saccharopolyspora montiporae</name>
    <dbReference type="NCBI Taxonomy" id="2781240"/>
    <lineage>
        <taxon>Bacteria</taxon>
        <taxon>Bacillati</taxon>
        <taxon>Actinomycetota</taxon>
        <taxon>Actinomycetes</taxon>
        <taxon>Pseudonocardiales</taxon>
        <taxon>Pseudonocardiaceae</taxon>
        <taxon>Saccharopolyspora</taxon>
    </lineage>
</organism>
<sequence length="126" mass="14189">MDEPDSDDASLWQRYDRAGTPISAERFVELARQPGYRFIRRTSLLDAADPHRTFRITTVWIGAVARTPGDGPPQIFETMVFGPDHHPFRPLHGRKYGTEPDAMIGHHEAAGKLATQLIDPVRVDLD</sequence>
<evidence type="ECO:0000313" key="2">
    <source>
        <dbReference type="Proteomes" id="UP000598360"/>
    </source>
</evidence>
<reference evidence="1" key="1">
    <citation type="submission" date="2020-10" db="EMBL/GenBank/DDBJ databases">
        <title>Diversity and distribution of actinomycetes associated with coral in the coast of Hainan.</title>
        <authorList>
            <person name="Li F."/>
        </authorList>
    </citation>
    <scope>NUCLEOTIDE SEQUENCE</scope>
    <source>
        <strain evidence="1">HNM0983</strain>
    </source>
</reference>
<keyword evidence="2" id="KW-1185">Reference proteome</keyword>
<dbReference type="AlphaFoldDB" id="A0A929BAU2"/>
<evidence type="ECO:0000313" key="1">
    <source>
        <dbReference type="EMBL" id="MBE9376459.1"/>
    </source>
</evidence>
<accession>A0A929BAU2</accession>
<dbReference type="EMBL" id="JADEYC010000042">
    <property type="protein sequence ID" value="MBE9376459.1"/>
    <property type="molecule type" value="Genomic_DNA"/>
</dbReference>
<comment type="caution">
    <text evidence="1">The sequence shown here is derived from an EMBL/GenBank/DDBJ whole genome shotgun (WGS) entry which is preliminary data.</text>
</comment>
<proteinExistence type="predicted"/>
<dbReference type="RefSeq" id="WP_193930138.1">
    <property type="nucleotide sequence ID" value="NZ_JADEYC010000042.1"/>
</dbReference>
<name>A0A929BAU2_9PSEU</name>
<protein>
    <submittedName>
        <fullName evidence="1">Uncharacterized protein</fullName>
    </submittedName>
</protein>